<evidence type="ECO:0000313" key="2">
    <source>
        <dbReference type="EMBL" id="SPO32429.1"/>
    </source>
</evidence>
<gene>
    <name evidence="2" type="ORF">UTRI_02986</name>
</gene>
<dbReference type="Proteomes" id="UP000324022">
    <property type="component" value="Unassembled WGS sequence"/>
</dbReference>
<keyword evidence="1" id="KW-0732">Signal</keyword>
<reference evidence="2 3" key="1">
    <citation type="submission" date="2018-03" db="EMBL/GenBank/DDBJ databases">
        <authorList>
            <person name="Guldener U."/>
        </authorList>
    </citation>
    <scope>NUCLEOTIDE SEQUENCE [LARGE SCALE GENOMIC DNA]</scope>
    <source>
        <strain evidence="2 3">NBRC100155</strain>
    </source>
</reference>
<name>A0A5C3EST3_9BASI</name>
<sequence>MQVLKAVPVFLLLGAIYAGPSKTQCLADNLEFSKGWKDVMEHYSVTICYSGRDHVENKDDGFYTFLFEVQCGGAQIHCFGLGKTNTWVGYAGGEPDHFVVHYNKPDLCHKSQASRDAKVVQVQCTEKP</sequence>
<accession>A0A5C3EST3</accession>
<evidence type="ECO:0008006" key="4">
    <source>
        <dbReference type="Google" id="ProtNLM"/>
    </source>
</evidence>
<evidence type="ECO:0000313" key="3">
    <source>
        <dbReference type="Proteomes" id="UP000324022"/>
    </source>
</evidence>
<keyword evidence="3" id="KW-1185">Reference proteome</keyword>
<feature type="signal peptide" evidence="1">
    <location>
        <begin position="1"/>
        <end position="18"/>
    </location>
</feature>
<dbReference type="AlphaFoldDB" id="A0A5C3EST3"/>
<evidence type="ECO:0000256" key="1">
    <source>
        <dbReference type="SAM" id="SignalP"/>
    </source>
</evidence>
<proteinExistence type="predicted"/>
<dbReference type="EMBL" id="OOIN01000043">
    <property type="protein sequence ID" value="SPO32429.1"/>
    <property type="molecule type" value="Genomic_DNA"/>
</dbReference>
<feature type="chain" id="PRO_5022936310" description="Mig1 protein" evidence="1">
    <location>
        <begin position="19"/>
        <end position="128"/>
    </location>
</feature>
<protein>
    <recommendedName>
        <fullName evidence="4">Mig1 protein</fullName>
    </recommendedName>
</protein>
<organism evidence="2 3">
    <name type="scientific">Ustilago trichophora</name>
    <dbReference type="NCBI Taxonomy" id="86804"/>
    <lineage>
        <taxon>Eukaryota</taxon>
        <taxon>Fungi</taxon>
        <taxon>Dikarya</taxon>
        <taxon>Basidiomycota</taxon>
        <taxon>Ustilaginomycotina</taxon>
        <taxon>Ustilaginomycetes</taxon>
        <taxon>Ustilaginales</taxon>
        <taxon>Ustilaginaceae</taxon>
        <taxon>Ustilago</taxon>
    </lineage>
</organism>